<protein>
    <submittedName>
        <fullName evidence="2">Uncharacterized protein</fullName>
    </submittedName>
</protein>
<gene>
    <name evidence="2" type="ORF">B0T19DRAFT_282072</name>
</gene>
<organism evidence="2 3">
    <name type="scientific">Cercophora scortea</name>
    <dbReference type="NCBI Taxonomy" id="314031"/>
    <lineage>
        <taxon>Eukaryota</taxon>
        <taxon>Fungi</taxon>
        <taxon>Dikarya</taxon>
        <taxon>Ascomycota</taxon>
        <taxon>Pezizomycotina</taxon>
        <taxon>Sordariomycetes</taxon>
        <taxon>Sordariomycetidae</taxon>
        <taxon>Sordariales</taxon>
        <taxon>Lasiosphaeriaceae</taxon>
        <taxon>Cercophora</taxon>
    </lineage>
</organism>
<dbReference type="AlphaFoldDB" id="A0AAE0I9C8"/>
<comment type="caution">
    <text evidence="2">The sequence shown here is derived from an EMBL/GenBank/DDBJ whole genome shotgun (WGS) entry which is preliminary data.</text>
</comment>
<reference evidence="2" key="2">
    <citation type="submission" date="2023-06" db="EMBL/GenBank/DDBJ databases">
        <authorList>
            <consortium name="Lawrence Berkeley National Laboratory"/>
            <person name="Haridas S."/>
            <person name="Hensen N."/>
            <person name="Bonometti L."/>
            <person name="Westerberg I."/>
            <person name="Brannstrom I.O."/>
            <person name="Guillou S."/>
            <person name="Cros-Aarteil S."/>
            <person name="Calhoun S."/>
            <person name="Kuo A."/>
            <person name="Mondo S."/>
            <person name="Pangilinan J."/>
            <person name="Riley R."/>
            <person name="Labutti K."/>
            <person name="Andreopoulos B."/>
            <person name="Lipzen A."/>
            <person name="Chen C."/>
            <person name="Yanf M."/>
            <person name="Daum C."/>
            <person name="Ng V."/>
            <person name="Clum A."/>
            <person name="Steindorff A."/>
            <person name="Ohm R."/>
            <person name="Martin F."/>
            <person name="Silar P."/>
            <person name="Natvig D."/>
            <person name="Lalanne C."/>
            <person name="Gautier V."/>
            <person name="Ament-Velasquez S.L."/>
            <person name="Kruys A."/>
            <person name="Hutchinson M.I."/>
            <person name="Powell A.J."/>
            <person name="Barry K."/>
            <person name="Miller A.N."/>
            <person name="Grigoriev I.V."/>
            <person name="Debuchy R."/>
            <person name="Gladieux P."/>
            <person name="Thoren M.H."/>
            <person name="Johannesson H."/>
        </authorList>
    </citation>
    <scope>NUCLEOTIDE SEQUENCE</scope>
    <source>
        <strain evidence="2">SMH4131-1</strain>
    </source>
</reference>
<accession>A0AAE0I9C8</accession>
<dbReference type="Proteomes" id="UP001286456">
    <property type="component" value="Unassembled WGS sequence"/>
</dbReference>
<feature type="region of interest" description="Disordered" evidence="1">
    <location>
        <begin position="1"/>
        <end position="21"/>
    </location>
</feature>
<evidence type="ECO:0000313" key="3">
    <source>
        <dbReference type="Proteomes" id="UP001286456"/>
    </source>
</evidence>
<keyword evidence="3" id="KW-1185">Reference proteome</keyword>
<name>A0AAE0I9C8_9PEZI</name>
<reference evidence="2" key="1">
    <citation type="journal article" date="2023" name="Mol. Phylogenet. Evol.">
        <title>Genome-scale phylogeny and comparative genomics of the fungal order Sordariales.</title>
        <authorList>
            <person name="Hensen N."/>
            <person name="Bonometti L."/>
            <person name="Westerberg I."/>
            <person name="Brannstrom I.O."/>
            <person name="Guillou S."/>
            <person name="Cros-Aarteil S."/>
            <person name="Calhoun S."/>
            <person name="Haridas S."/>
            <person name="Kuo A."/>
            <person name="Mondo S."/>
            <person name="Pangilinan J."/>
            <person name="Riley R."/>
            <person name="LaButti K."/>
            <person name="Andreopoulos B."/>
            <person name="Lipzen A."/>
            <person name="Chen C."/>
            <person name="Yan M."/>
            <person name="Daum C."/>
            <person name="Ng V."/>
            <person name="Clum A."/>
            <person name="Steindorff A."/>
            <person name="Ohm R.A."/>
            <person name="Martin F."/>
            <person name="Silar P."/>
            <person name="Natvig D.O."/>
            <person name="Lalanne C."/>
            <person name="Gautier V."/>
            <person name="Ament-Velasquez S.L."/>
            <person name="Kruys A."/>
            <person name="Hutchinson M.I."/>
            <person name="Powell A.J."/>
            <person name="Barry K."/>
            <person name="Miller A.N."/>
            <person name="Grigoriev I.V."/>
            <person name="Debuchy R."/>
            <person name="Gladieux P."/>
            <person name="Hiltunen Thoren M."/>
            <person name="Johannesson H."/>
        </authorList>
    </citation>
    <scope>NUCLEOTIDE SEQUENCE</scope>
    <source>
        <strain evidence="2">SMH4131-1</strain>
    </source>
</reference>
<dbReference type="EMBL" id="JAUEPO010000006">
    <property type="protein sequence ID" value="KAK3320121.1"/>
    <property type="molecule type" value="Genomic_DNA"/>
</dbReference>
<proteinExistence type="predicted"/>
<evidence type="ECO:0000313" key="2">
    <source>
        <dbReference type="EMBL" id="KAK3320121.1"/>
    </source>
</evidence>
<sequence>MANGRMPVRLSSRSPETHPHRVLAPARCSLPEARSLLGRVERDGRVGEWLHWPPWLRLSFVALAALPHQRLQLPRLAWRAWLFSCSAIAPQQKSPSTAFPTDQRAAPPDERPALGPRRPRDLAMAPLPLVFSELLTVLNMRWTACFPRFPSQSAPLAVCMSEERTTWWSKLEFSMFGNLSFFPHDPAPAVQLPPGQKEDPCSIAILGRRVEPHREN</sequence>
<evidence type="ECO:0000256" key="1">
    <source>
        <dbReference type="SAM" id="MobiDB-lite"/>
    </source>
</evidence>
<feature type="region of interest" description="Disordered" evidence="1">
    <location>
        <begin position="92"/>
        <end position="120"/>
    </location>
</feature>